<reference evidence="1" key="2">
    <citation type="submission" date="2023-05" db="EMBL/GenBank/DDBJ databases">
        <authorList>
            <consortium name="Lawrence Berkeley National Laboratory"/>
            <person name="Steindorff A."/>
            <person name="Hensen N."/>
            <person name="Bonometti L."/>
            <person name="Westerberg I."/>
            <person name="Brannstrom I.O."/>
            <person name="Guillou S."/>
            <person name="Cros-Aarteil S."/>
            <person name="Calhoun S."/>
            <person name="Haridas S."/>
            <person name="Kuo A."/>
            <person name="Mondo S."/>
            <person name="Pangilinan J."/>
            <person name="Riley R."/>
            <person name="Labutti K."/>
            <person name="Andreopoulos B."/>
            <person name="Lipzen A."/>
            <person name="Chen C."/>
            <person name="Yanf M."/>
            <person name="Daum C."/>
            <person name="Ng V."/>
            <person name="Clum A."/>
            <person name="Ohm R."/>
            <person name="Martin F."/>
            <person name="Silar P."/>
            <person name="Natvig D."/>
            <person name="Lalanne C."/>
            <person name="Gautier V."/>
            <person name="Ament-Velasquez S.L."/>
            <person name="Kruys A."/>
            <person name="Hutchinson M.I."/>
            <person name="Powell A.J."/>
            <person name="Barry K."/>
            <person name="Miller A.N."/>
            <person name="Grigoriev I.V."/>
            <person name="Debuchy R."/>
            <person name="Gladieux P."/>
            <person name="Thoren M.H."/>
            <person name="Johannesson H."/>
        </authorList>
    </citation>
    <scope>NUCLEOTIDE SEQUENCE</scope>
    <source>
        <strain evidence="1">CBS 990.96</strain>
    </source>
</reference>
<dbReference type="EMBL" id="MU865288">
    <property type="protein sequence ID" value="KAK4232322.1"/>
    <property type="molecule type" value="Genomic_DNA"/>
</dbReference>
<dbReference type="AlphaFoldDB" id="A0AAN7H5Y2"/>
<organism evidence="1 2">
    <name type="scientific">Podospora fimiseda</name>
    <dbReference type="NCBI Taxonomy" id="252190"/>
    <lineage>
        <taxon>Eukaryota</taxon>
        <taxon>Fungi</taxon>
        <taxon>Dikarya</taxon>
        <taxon>Ascomycota</taxon>
        <taxon>Pezizomycotina</taxon>
        <taxon>Sordariomycetes</taxon>
        <taxon>Sordariomycetidae</taxon>
        <taxon>Sordariales</taxon>
        <taxon>Podosporaceae</taxon>
        <taxon>Podospora</taxon>
    </lineage>
</organism>
<proteinExistence type="predicted"/>
<dbReference type="Proteomes" id="UP001301958">
    <property type="component" value="Unassembled WGS sequence"/>
</dbReference>
<sequence length="329" mass="38008">MSTTTIETTPGTVTTRTDITITQTTTLTIITILNYTIIDPNTITINVVIKTNTYTLLSRSQMSPPLTANYCEDFRRSTYFRALKTRGLLFILKTKHLRNLEQQIAFCRARLLYTINQSPTPEAQDLDISTLLKSIPDSPALNIDIDPLHLSNLRADFQVIYKTLSALSNLHLVFSKVIVQSQDVPLQYYETMLPRLHQCSAEKLRQLLFEIVEHYSPLLDNQVKVWEEQIGKLCRLARELAEVGLEVDFAEDWVVLNSDMGWLVPDDEDDDEVAVEFEDDLDEEEDDDGITIEHQRDDEAWREIGDGVWIKRRACRAVDGFHWDRRRYL</sequence>
<reference evidence="1" key="1">
    <citation type="journal article" date="2023" name="Mol. Phylogenet. Evol.">
        <title>Genome-scale phylogeny and comparative genomics of the fungal order Sordariales.</title>
        <authorList>
            <person name="Hensen N."/>
            <person name="Bonometti L."/>
            <person name="Westerberg I."/>
            <person name="Brannstrom I.O."/>
            <person name="Guillou S."/>
            <person name="Cros-Aarteil S."/>
            <person name="Calhoun S."/>
            <person name="Haridas S."/>
            <person name="Kuo A."/>
            <person name="Mondo S."/>
            <person name="Pangilinan J."/>
            <person name="Riley R."/>
            <person name="LaButti K."/>
            <person name="Andreopoulos B."/>
            <person name="Lipzen A."/>
            <person name="Chen C."/>
            <person name="Yan M."/>
            <person name="Daum C."/>
            <person name="Ng V."/>
            <person name="Clum A."/>
            <person name="Steindorff A."/>
            <person name="Ohm R.A."/>
            <person name="Martin F."/>
            <person name="Silar P."/>
            <person name="Natvig D.O."/>
            <person name="Lalanne C."/>
            <person name="Gautier V."/>
            <person name="Ament-Velasquez S.L."/>
            <person name="Kruys A."/>
            <person name="Hutchinson M.I."/>
            <person name="Powell A.J."/>
            <person name="Barry K."/>
            <person name="Miller A.N."/>
            <person name="Grigoriev I.V."/>
            <person name="Debuchy R."/>
            <person name="Gladieux P."/>
            <person name="Hiltunen Thoren M."/>
            <person name="Johannesson H."/>
        </authorList>
    </citation>
    <scope>NUCLEOTIDE SEQUENCE</scope>
    <source>
        <strain evidence="1">CBS 990.96</strain>
    </source>
</reference>
<accession>A0AAN7H5Y2</accession>
<protein>
    <submittedName>
        <fullName evidence="1">Uncharacterized protein</fullName>
    </submittedName>
</protein>
<keyword evidence="2" id="KW-1185">Reference proteome</keyword>
<gene>
    <name evidence="1" type="ORF">QBC38DRAFT_494835</name>
</gene>
<comment type="caution">
    <text evidence="1">The sequence shown here is derived from an EMBL/GenBank/DDBJ whole genome shotgun (WGS) entry which is preliminary data.</text>
</comment>
<name>A0AAN7H5Y2_9PEZI</name>
<evidence type="ECO:0000313" key="1">
    <source>
        <dbReference type="EMBL" id="KAK4232322.1"/>
    </source>
</evidence>
<evidence type="ECO:0000313" key="2">
    <source>
        <dbReference type="Proteomes" id="UP001301958"/>
    </source>
</evidence>